<dbReference type="InterPro" id="IPR005618">
    <property type="entry name" value="OMPW"/>
</dbReference>
<dbReference type="GO" id="GO:0055085">
    <property type="term" value="P:transmembrane transport"/>
    <property type="evidence" value="ECO:0007669"/>
    <property type="project" value="TreeGrafter"/>
</dbReference>
<gene>
    <name evidence="1" type="primary">ompW_2</name>
    <name evidence="1" type="ORF">SDC9_85175</name>
</gene>
<sequence length="223" mass="23932">MKSFFKAGAALVVLAACATAQAQVAGTFSARIGATRIMPDVDSGNLSEPSFPGTKIDVNSNTQLSGGINYMLTDNIALDLPLALPFKHKFYGDGAIAGVGQLGQVKVLPATLFVQYRFLEANAAFRPYVGFGVTYAKFFKNRTTATLTGLTGGSPSNPTTAKMDNKFAVTPQIGFVYNINERWFVNASYYKSFLKTKAHLSTGQSIAVKLNPDVVSIDIGYKF</sequence>
<proteinExistence type="predicted"/>
<dbReference type="PANTHER" id="PTHR36920:SF1">
    <property type="entry name" value="OUTER MEMBRANE PROTEIN W"/>
    <property type="match status" value="1"/>
</dbReference>
<dbReference type="AlphaFoldDB" id="A0A644ZCD7"/>
<organism evidence="1">
    <name type="scientific">bioreactor metagenome</name>
    <dbReference type="NCBI Taxonomy" id="1076179"/>
    <lineage>
        <taxon>unclassified sequences</taxon>
        <taxon>metagenomes</taxon>
        <taxon>ecological metagenomes</taxon>
    </lineage>
</organism>
<dbReference type="Pfam" id="PF03922">
    <property type="entry name" value="OmpW"/>
    <property type="match status" value="1"/>
</dbReference>
<evidence type="ECO:0000313" key="1">
    <source>
        <dbReference type="EMBL" id="MPM38546.1"/>
    </source>
</evidence>
<protein>
    <submittedName>
        <fullName evidence="1">Outer membrane protein W</fullName>
    </submittedName>
</protein>
<dbReference type="Gene3D" id="2.40.160.20">
    <property type="match status" value="1"/>
</dbReference>
<name>A0A644ZCD7_9ZZZZ</name>
<dbReference type="EMBL" id="VSSQ01008321">
    <property type="protein sequence ID" value="MPM38546.1"/>
    <property type="molecule type" value="Genomic_DNA"/>
</dbReference>
<dbReference type="InterPro" id="IPR011250">
    <property type="entry name" value="OMP/PagP_B-barrel"/>
</dbReference>
<dbReference type="SUPFAM" id="SSF56925">
    <property type="entry name" value="OMPA-like"/>
    <property type="match status" value="1"/>
</dbReference>
<dbReference type="PANTHER" id="PTHR36920">
    <property type="match status" value="1"/>
</dbReference>
<accession>A0A644ZCD7</accession>
<comment type="caution">
    <text evidence="1">The sequence shown here is derived from an EMBL/GenBank/DDBJ whole genome shotgun (WGS) entry which is preliminary data.</text>
</comment>
<dbReference type="PROSITE" id="PS51257">
    <property type="entry name" value="PROKAR_LIPOPROTEIN"/>
    <property type="match status" value="1"/>
</dbReference>
<dbReference type="GO" id="GO:0019867">
    <property type="term" value="C:outer membrane"/>
    <property type="evidence" value="ECO:0007669"/>
    <property type="project" value="InterPro"/>
</dbReference>
<reference evidence="1" key="1">
    <citation type="submission" date="2019-08" db="EMBL/GenBank/DDBJ databases">
        <authorList>
            <person name="Kucharzyk K."/>
            <person name="Murdoch R.W."/>
            <person name="Higgins S."/>
            <person name="Loffler F."/>
        </authorList>
    </citation>
    <scope>NUCLEOTIDE SEQUENCE</scope>
</reference>